<dbReference type="Gene3D" id="6.10.250.730">
    <property type="match status" value="1"/>
</dbReference>
<dbReference type="Pfam" id="PF06169">
    <property type="entry name" value="DUF982"/>
    <property type="match status" value="1"/>
</dbReference>
<sequence length="86" mass="9287">MENVIDVAFHVTWDTPVFVRIGNGFRERIDGPDAALSELLHRWPSNGCPEYAAAKRGCLDAIARHGSPALARSAFIEAAVVAKVLA</sequence>
<organism evidence="1 2">
    <name type="scientific">Rhizobium acidisoli</name>
    <dbReference type="NCBI Taxonomy" id="1538158"/>
    <lineage>
        <taxon>Bacteria</taxon>
        <taxon>Pseudomonadati</taxon>
        <taxon>Pseudomonadota</taxon>
        <taxon>Alphaproteobacteria</taxon>
        <taxon>Hyphomicrobiales</taxon>
        <taxon>Rhizobiaceae</taxon>
        <taxon>Rhizobium/Agrobacterium group</taxon>
        <taxon>Rhizobium</taxon>
    </lineage>
</organism>
<geneLocation type="plasmid" evidence="2">
    <name>prapfh23c</name>
</geneLocation>
<protein>
    <submittedName>
        <fullName evidence="1">DUF982 domain-containing protein</fullName>
    </submittedName>
</protein>
<gene>
    <name evidence="1" type="ORF">CO657_30750</name>
</gene>
<evidence type="ECO:0000313" key="2">
    <source>
        <dbReference type="Proteomes" id="UP000220927"/>
    </source>
</evidence>
<dbReference type="Proteomes" id="UP000220927">
    <property type="component" value="Plasmid pRapFH23c"/>
</dbReference>
<dbReference type="RefSeq" id="WP_082366318.1">
    <property type="nucleotide sequence ID" value="NZ_CP035001.1"/>
</dbReference>
<keyword evidence="2" id="KW-1185">Reference proteome</keyword>
<reference evidence="1 2" key="1">
    <citation type="submission" date="2019-01" db="EMBL/GenBank/DDBJ databases">
        <title>Genomic insights into the origins and evolution of symbiotic genes in the Phaseolus vulgaris microsymbionts.</title>
        <authorList>
            <person name="Tong W."/>
        </authorList>
    </citation>
    <scope>NUCLEOTIDE SEQUENCE [LARGE SCALE GENOMIC DNA]</scope>
    <source>
        <strain evidence="1 2">FH23</strain>
        <plasmid evidence="2">prapfh23c</plasmid>
    </source>
</reference>
<dbReference type="AlphaFoldDB" id="A0AAE6C520"/>
<proteinExistence type="predicted"/>
<evidence type="ECO:0000313" key="1">
    <source>
        <dbReference type="EMBL" id="QAS82215.1"/>
    </source>
</evidence>
<dbReference type="KEGG" id="rad:CO657_30750"/>
<accession>A0AAE6C520</accession>
<dbReference type="InterPro" id="IPR010385">
    <property type="entry name" value="DUF982"/>
</dbReference>
<name>A0AAE6C520_9HYPH</name>
<dbReference type="EMBL" id="CP035001">
    <property type="protein sequence ID" value="QAS82215.1"/>
    <property type="molecule type" value="Genomic_DNA"/>
</dbReference>
<keyword evidence="1" id="KW-0614">Plasmid</keyword>